<keyword evidence="2" id="KW-1185">Reference proteome</keyword>
<protein>
    <submittedName>
        <fullName evidence="1">Uncharacterized protein</fullName>
    </submittedName>
</protein>
<evidence type="ECO:0000313" key="1">
    <source>
        <dbReference type="EMBL" id="MEA5261061.1"/>
    </source>
</evidence>
<dbReference type="RefSeq" id="WP_323254110.1">
    <property type="nucleotide sequence ID" value="NZ_JAYFUL010000097.1"/>
</dbReference>
<evidence type="ECO:0000313" key="2">
    <source>
        <dbReference type="Proteomes" id="UP001304671"/>
    </source>
</evidence>
<dbReference type="EMBL" id="JAYFUL010000097">
    <property type="protein sequence ID" value="MEA5261061.1"/>
    <property type="molecule type" value="Genomic_DNA"/>
</dbReference>
<dbReference type="Proteomes" id="UP001304671">
    <property type="component" value="Unassembled WGS sequence"/>
</dbReference>
<sequence length="54" mass="6391">METKKEEKRIFPEELNHLEESFKEAKARIEAIDLEIQNIRPDRGPQLTFPSPKL</sequence>
<reference evidence="1 2" key="1">
    <citation type="submission" date="2023-12" db="EMBL/GenBank/DDBJ databases">
        <title>Novel species of the genus Arcicella isolated from rivers.</title>
        <authorList>
            <person name="Lu H."/>
        </authorList>
    </citation>
    <scope>NUCLEOTIDE SEQUENCE [LARGE SCALE GENOMIC DNA]</scope>
    <source>
        <strain evidence="1 2">LMG 21963</strain>
    </source>
</reference>
<accession>A0ABU5QVD4</accession>
<proteinExistence type="predicted"/>
<name>A0ABU5QVD4_9BACT</name>
<comment type="caution">
    <text evidence="1">The sequence shown here is derived from an EMBL/GenBank/DDBJ whole genome shotgun (WGS) entry which is preliminary data.</text>
</comment>
<organism evidence="1 2">
    <name type="scientific">Arcicella aquatica</name>
    <dbReference type="NCBI Taxonomy" id="217141"/>
    <lineage>
        <taxon>Bacteria</taxon>
        <taxon>Pseudomonadati</taxon>
        <taxon>Bacteroidota</taxon>
        <taxon>Cytophagia</taxon>
        <taxon>Cytophagales</taxon>
        <taxon>Flectobacillaceae</taxon>
        <taxon>Arcicella</taxon>
    </lineage>
</organism>
<gene>
    <name evidence="1" type="ORF">VB264_24935</name>
</gene>